<sequence>MVISARMLSSFHPTLPLVVFATKAKLFDPTFSSESELVLYNYITEKFYPKIELEYRCNRIEWCGNYIVIGMENGKISVFECVKENNDENSYFLKEIYSNDTLLHGDIMGISYNANKNMIAIGSNSLILLSTKQLDKPYNSGIKTDLNGINYIQWNSRISHIMVVGTLRGVLILDLKQKKEILRIVIERFNEGRKIVQVEFHPLKNTCLLIATESKLFNYDLSNDNLEEIYSVENIFNFNIVGKNLLLGSKNKLVLLSMEHNKILGEVDFEGIFDCRVSMRDSLISISYLDNGTKLVSMNSIFNLRRKCGSFFVLKNEKIFTGENIFKVKYFLPEVRKGFEDEKITKIYENSLNFEEIEFTQDDIKSFYMDDNLMKAIFAKNRELTLEEAKKEKVEVNLSYFLEKEEIDNCKVNVLEAIKNNNYDEIIKKVALGDWYLVIRLILIYNKNEENKIELDEKILKSISLLGDRLKDNKKYQEAKYAYFIARNYKEYFKLRANDYRLRLFSYDKFIKESTALAGEYFLLKEISDVEENKYLKEYFKYMDMVGLNIDKKNTKTENVLDNKVERMNITEKRNIIQNKENQTIKEPKKPEYKRGLEPRKIEQRKPIKSPEIKPKPMPLQKQQLENNNERKMIPTPKKSIEKNIIEKTEEIKKEEKKPRTYGSLRNKSVERTIPKKDNLPEKKNILPQKKDNTDDITKKNILPQKKESHIEEKNEVESIEKFMDLKNKIDFICEKSKDIKKLVFKGRIKDSLKRIKYFYDNEKNIMSSENKYLDDISDILSFDIEELKKEIENKNKGFKDKIMSEMKMKLEHRDGDKYNEKIWLPGVMNLIGMIFSE</sequence>
<keyword evidence="6" id="KW-1185">Reference proteome</keyword>
<dbReference type="InParanoid" id="S7XRK1"/>
<evidence type="ECO:0000313" key="6">
    <source>
        <dbReference type="Proteomes" id="UP000014978"/>
    </source>
</evidence>
<keyword evidence="4" id="KW-0653">Protein transport</keyword>
<comment type="caution">
    <text evidence="5">The sequence shown here is derived from an EMBL/GenBank/DDBJ whole genome shotgun (WGS) entry which is preliminary data.</text>
</comment>
<evidence type="ECO:0000256" key="4">
    <source>
        <dbReference type="ARBA" id="ARBA00022927"/>
    </source>
</evidence>
<dbReference type="GO" id="GO:0090110">
    <property type="term" value="P:COPII-coated vesicle cargo loading"/>
    <property type="evidence" value="ECO:0007669"/>
    <property type="project" value="TreeGrafter"/>
</dbReference>
<proteinExistence type="predicted"/>
<reference evidence="6" key="1">
    <citation type="journal article" date="2013" name="PLoS Genet.">
        <title>The genome of Spraguea lophii and the basis of host-microsporidian interactions.</title>
        <authorList>
            <person name="Campbell S.E."/>
            <person name="Williams T.A."/>
            <person name="Yousuf A."/>
            <person name="Soanes D.M."/>
            <person name="Paszkiewicz K.H."/>
            <person name="Williams B.A.P."/>
        </authorList>
    </citation>
    <scope>NUCLEOTIDE SEQUENCE [LARGE SCALE GENOMIC DNA]</scope>
    <source>
        <strain evidence="6">42_110</strain>
    </source>
</reference>
<organism evidence="5 6">
    <name type="scientific">Spraguea lophii (strain 42_110)</name>
    <name type="common">Microsporidian parasite</name>
    <dbReference type="NCBI Taxonomy" id="1358809"/>
    <lineage>
        <taxon>Eukaryota</taxon>
        <taxon>Fungi</taxon>
        <taxon>Fungi incertae sedis</taxon>
        <taxon>Microsporidia</taxon>
        <taxon>Spragueidae</taxon>
        <taxon>Spraguea</taxon>
    </lineage>
</organism>
<dbReference type="GO" id="GO:0015031">
    <property type="term" value="P:protein transport"/>
    <property type="evidence" value="ECO:0007669"/>
    <property type="project" value="UniProtKB-KW"/>
</dbReference>
<dbReference type="OMA" id="MVICALE"/>
<keyword evidence="3" id="KW-0677">Repeat</keyword>
<dbReference type="GO" id="GO:0007029">
    <property type="term" value="P:endoplasmic reticulum organization"/>
    <property type="evidence" value="ECO:0007669"/>
    <property type="project" value="TreeGrafter"/>
</dbReference>
<evidence type="ECO:0000256" key="1">
    <source>
        <dbReference type="ARBA" id="ARBA00022448"/>
    </source>
</evidence>
<dbReference type="AlphaFoldDB" id="S7XRK1"/>
<name>S7XRK1_SPRLO</name>
<accession>S7XRK1</accession>
<dbReference type="InterPro" id="IPR036322">
    <property type="entry name" value="WD40_repeat_dom_sf"/>
</dbReference>
<protein>
    <submittedName>
        <fullName evidence="5">SEC31-like protein</fullName>
    </submittedName>
</protein>
<evidence type="ECO:0000313" key="5">
    <source>
        <dbReference type="EMBL" id="EPR78583.1"/>
    </source>
</evidence>
<dbReference type="Gene3D" id="1.25.40.980">
    <property type="match status" value="1"/>
</dbReference>
<dbReference type="HOGENOM" id="CLU_357219_0_0_1"/>
<evidence type="ECO:0000256" key="3">
    <source>
        <dbReference type="ARBA" id="ARBA00022737"/>
    </source>
</evidence>
<dbReference type="GO" id="GO:0005198">
    <property type="term" value="F:structural molecule activity"/>
    <property type="evidence" value="ECO:0007669"/>
    <property type="project" value="TreeGrafter"/>
</dbReference>
<dbReference type="GO" id="GO:0030127">
    <property type="term" value="C:COPII vesicle coat"/>
    <property type="evidence" value="ECO:0007669"/>
    <property type="project" value="TreeGrafter"/>
</dbReference>
<evidence type="ECO:0000256" key="2">
    <source>
        <dbReference type="ARBA" id="ARBA00022574"/>
    </source>
</evidence>
<dbReference type="Proteomes" id="UP000014978">
    <property type="component" value="Unassembled WGS sequence"/>
</dbReference>
<dbReference type="InterPro" id="IPR040251">
    <property type="entry name" value="SEC31-like"/>
</dbReference>
<keyword evidence="2" id="KW-0853">WD repeat</keyword>
<dbReference type="PANTHER" id="PTHR13923">
    <property type="entry name" value="SEC31-RELATED PROTEIN"/>
    <property type="match status" value="1"/>
</dbReference>
<dbReference type="OrthoDB" id="542917at2759"/>
<dbReference type="InterPro" id="IPR015943">
    <property type="entry name" value="WD40/YVTN_repeat-like_dom_sf"/>
</dbReference>
<dbReference type="EMBL" id="ATCN01000694">
    <property type="protein sequence ID" value="EPR78583.1"/>
    <property type="molecule type" value="Genomic_DNA"/>
</dbReference>
<dbReference type="GO" id="GO:0070971">
    <property type="term" value="C:endoplasmic reticulum exit site"/>
    <property type="evidence" value="ECO:0007669"/>
    <property type="project" value="TreeGrafter"/>
</dbReference>
<dbReference type="Gene3D" id="2.130.10.10">
    <property type="entry name" value="YVTN repeat-like/Quinoprotein amine dehydrogenase"/>
    <property type="match status" value="1"/>
</dbReference>
<dbReference type="VEuPathDB" id="MicrosporidiaDB:SLOPH_1609"/>
<dbReference type="SUPFAM" id="SSF50978">
    <property type="entry name" value="WD40 repeat-like"/>
    <property type="match status" value="1"/>
</dbReference>
<keyword evidence="1" id="KW-0813">Transport</keyword>
<dbReference type="PANTHER" id="PTHR13923:SF11">
    <property type="entry name" value="SECRETORY 31, ISOFORM D"/>
    <property type="match status" value="1"/>
</dbReference>
<dbReference type="STRING" id="1358809.S7XRK1"/>
<gene>
    <name evidence="5" type="ORF">SLOPH_1609</name>
</gene>